<organism evidence="1 2">
    <name type="scientific">Lentinula lateritia</name>
    <dbReference type="NCBI Taxonomy" id="40482"/>
    <lineage>
        <taxon>Eukaryota</taxon>
        <taxon>Fungi</taxon>
        <taxon>Dikarya</taxon>
        <taxon>Basidiomycota</taxon>
        <taxon>Agaricomycotina</taxon>
        <taxon>Agaricomycetes</taxon>
        <taxon>Agaricomycetidae</taxon>
        <taxon>Agaricales</taxon>
        <taxon>Marasmiineae</taxon>
        <taxon>Omphalotaceae</taxon>
        <taxon>Lentinula</taxon>
    </lineage>
</organism>
<dbReference type="EMBL" id="JANVFT010000040">
    <property type="protein sequence ID" value="KAJ4491769.1"/>
    <property type="molecule type" value="Genomic_DNA"/>
</dbReference>
<evidence type="ECO:0000313" key="1">
    <source>
        <dbReference type="EMBL" id="KAJ4491769.1"/>
    </source>
</evidence>
<name>A0ABQ8VJW6_9AGAR</name>
<dbReference type="Proteomes" id="UP001150217">
    <property type="component" value="Unassembled WGS sequence"/>
</dbReference>
<reference evidence="1" key="1">
    <citation type="submission" date="2022-08" db="EMBL/GenBank/DDBJ databases">
        <title>A Global Phylogenomic Analysis of the Shiitake Genus Lentinula.</title>
        <authorList>
            <consortium name="DOE Joint Genome Institute"/>
            <person name="Sierra-Patev S."/>
            <person name="Min B."/>
            <person name="Naranjo-Ortiz M."/>
            <person name="Looney B."/>
            <person name="Konkel Z."/>
            <person name="Slot J.C."/>
            <person name="Sakamoto Y."/>
            <person name="Steenwyk J.L."/>
            <person name="Rokas A."/>
            <person name="Carro J."/>
            <person name="Camarero S."/>
            <person name="Ferreira P."/>
            <person name="Molpeceres G."/>
            <person name="Ruiz-Duenas F.J."/>
            <person name="Serrano A."/>
            <person name="Henrissat B."/>
            <person name="Drula E."/>
            <person name="Hughes K.W."/>
            <person name="Mata J.L."/>
            <person name="Ishikawa N.K."/>
            <person name="Vargas-Isla R."/>
            <person name="Ushijima S."/>
            <person name="Smith C.A."/>
            <person name="Ahrendt S."/>
            <person name="Andreopoulos W."/>
            <person name="He G."/>
            <person name="Labutti K."/>
            <person name="Lipzen A."/>
            <person name="Ng V."/>
            <person name="Riley R."/>
            <person name="Sandor L."/>
            <person name="Barry K."/>
            <person name="Martinez A.T."/>
            <person name="Xiao Y."/>
            <person name="Gibbons J.G."/>
            <person name="Terashima K."/>
            <person name="Grigoriev I.V."/>
            <person name="Hibbett D.S."/>
        </authorList>
    </citation>
    <scope>NUCLEOTIDE SEQUENCE</scope>
    <source>
        <strain evidence="1">RHP3577 ss4</strain>
    </source>
</reference>
<keyword evidence="2" id="KW-1185">Reference proteome</keyword>
<evidence type="ECO:0000313" key="2">
    <source>
        <dbReference type="Proteomes" id="UP001150217"/>
    </source>
</evidence>
<proteinExistence type="predicted"/>
<accession>A0ABQ8VJW6</accession>
<protein>
    <submittedName>
        <fullName evidence="1">Uncharacterized protein</fullName>
    </submittedName>
</protein>
<gene>
    <name evidence="1" type="ORF">C8R41DRAFT_365352</name>
</gene>
<sequence>MWVITRQGNVSELSGNTKREYFVNRSQLFIMNVDGSRWCRWSFLVDIHIYILLDTLSTFLNGLDFYHCQLMSASDCSYICSQIYQLLMFISHPYTPFKFELSSRSKNSIKNAHK</sequence>
<comment type="caution">
    <text evidence="1">The sequence shown here is derived from an EMBL/GenBank/DDBJ whole genome shotgun (WGS) entry which is preliminary data.</text>
</comment>